<organism evidence="2 5">
    <name type="scientific">Trichobilharzia regenti</name>
    <name type="common">Nasal bird schistosome</name>
    <dbReference type="NCBI Taxonomy" id="157069"/>
    <lineage>
        <taxon>Eukaryota</taxon>
        <taxon>Metazoa</taxon>
        <taxon>Spiralia</taxon>
        <taxon>Lophotrochozoa</taxon>
        <taxon>Platyhelminthes</taxon>
        <taxon>Trematoda</taxon>
        <taxon>Digenea</taxon>
        <taxon>Strigeidida</taxon>
        <taxon>Schistosomatoidea</taxon>
        <taxon>Schistosomatidae</taxon>
        <taxon>Trichobilharzia</taxon>
    </lineage>
</organism>
<reference evidence="2" key="1">
    <citation type="submission" date="2022-06" db="EMBL/GenBank/DDBJ databases">
        <authorList>
            <person name="Berger JAMES D."/>
            <person name="Berger JAMES D."/>
        </authorList>
    </citation>
    <scope>NUCLEOTIDE SEQUENCE [LARGE SCALE GENOMIC DNA]</scope>
</reference>
<protein>
    <submittedName>
        <fullName evidence="3 4">Fanconi anemia group A protein</fullName>
    </submittedName>
</protein>
<dbReference type="AlphaFoldDB" id="A0AA85JIE0"/>
<feature type="region of interest" description="Disordered" evidence="1">
    <location>
        <begin position="512"/>
        <end position="532"/>
    </location>
</feature>
<reference evidence="3 4" key="2">
    <citation type="submission" date="2023-11" db="UniProtKB">
        <authorList>
            <consortium name="WormBaseParasite"/>
        </authorList>
    </citation>
    <scope>IDENTIFICATION</scope>
</reference>
<keyword evidence="2" id="KW-1185">Reference proteome</keyword>
<evidence type="ECO:0000256" key="1">
    <source>
        <dbReference type="SAM" id="MobiDB-lite"/>
    </source>
</evidence>
<dbReference type="WBParaSite" id="TREG1_18300.1">
    <property type="protein sequence ID" value="TREG1_18300.1"/>
    <property type="gene ID" value="TREG1_18300"/>
</dbReference>
<evidence type="ECO:0000313" key="2">
    <source>
        <dbReference type="Proteomes" id="UP000050795"/>
    </source>
</evidence>
<dbReference type="WBParaSite" id="TREG1_18300.4">
    <property type="protein sequence ID" value="TREG1_18300.4"/>
    <property type="gene ID" value="TREG1_18300"/>
</dbReference>
<dbReference type="WBParaSite" id="TREG1_18300.3">
    <property type="protein sequence ID" value="TREG1_18300.3"/>
    <property type="gene ID" value="TREG1_18300"/>
</dbReference>
<dbReference type="WBParaSite" id="TREG1_18300.2">
    <property type="protein sequence ID" value="TREG1_18300.2"/>
    <property type="gene ID" value="TREG1_18300"/>
</dbReference>
<proteinExistence type="predicted"/>
<evidence type="ECO:0000313" key="5">
    <source>
        <dbReference type="WBParaSite" id="TREG1_18300.4"/>
    </source>
</evidence>
<accession>A0AA85JIE0</accession>
<name>A0AA85JIE0_TRIRE</name>
<evidence type="ECO:0000313" key="4">
    <source>
        <dbReference type="WBParaSite" id="TREG1_18300.2"/>
    </source>
</evidence>
<dbReference type="Proteomes" id="UP000050795">
    <property type="component" value="Unassembled WGS sequence"/>
</dbReference>
<evidence type="ECO:0000313" key="3">
    <source>
        <dbReference type="WBParaSite" id="TREG1_18300.1"/>
    </source>
</evidence>
<sequence>MKSDVDDKRTPSVILMGFFETLPFKDRTTVSLVLTQIRNNLNDVIPNTNPISWFVGKIKQLQLVFMKIPLVLRKHMKTLLLEGLESSLEVSNPLLCIFTLCLCLSELSAFRNCDRSDLESEDIWTTLQVLNSSVFPKLRGRIKEQKTNLPSLLSWSYCMLAFTYHSCVEWIQQQSCKPSSSFCVHTSVGFDSTVLDHPTVPILMRHILQAQIKNEPYIIPQAPHTLLDLLFSSSISSNAGILKSCKVRKTHDPAACFIEYDEPPVQLIKDDKKSNCILKRKLSLPTSFQHTLQTDSFEEIFSDLSLLKQLLGKAASQQNWLLENLIFTLRQTPFILKRLRCCVTNNSESNDKNIRLYEQIYCLLLQLWFRAAVDRVLLKNFPQSYVWLCGFTRPLYEVMSIKGFSEVILWTGRFLAAYENLFRSSILNSPHWYLQMITDAVVAIIDKSEKGNQESISVDELDEILCTCMAAIVRPLHALRIEDHEMHPEISRVIKVPLESVVSHISCRSVKKDESATQKKNKKAKSTETASTPAISPRLRDLIVHHLILPMIRVCDKWALGQAKIGIKPHCAKALLNQLVSEAEAHYANSEGPNIAQKLDIVKPPAIGGLHVTEKLSLKRKR</sequence>